<dbReference type="AlphaFoldDB" id="S8CTR0"/>
<feature type="non-terminal residue" evidence="2">
    <location>
        <position position="1"/>
    </location>
</feature>
<dbReference type="Proteomes" id="UP000015453">
    <property type="component" value="Unassembled WGS sequence"/>
</dbReference>
<dbReference type="PANTHER" id="PTHR33130">
    <property type="entry name" value="PUTATIVE (DUF1639)-RELATED"/>
    <property type="match status" value="1"/>
</dbReference>
<dbReference type="EMBL" id="AUSU01001767">
    <property type="protein sequence ID" value="EPS70235.1"/>
    <property type="molecule type" value="Genomic_DNA"/>
</dbReference>
<gene>
    <name evidence="2" type="ORF">M569_04525</name>
</gene>
<accession>S8CTR0</accession>
<sequence>AAATHKSSMHLPETVAPPATGQQKERPKFSVSLSKREIEEDFFAMDGRRPSRRPKKRSKTVQKQIETLFPGSWLVEITADMYKVPESA</sequence>
<protein>
    <recommendedName>
        <fullName evidence="4">DUF1639 family protein</fullName>
    </recommendedName>
</protein>
<keyword evidence="3" id="KW-1185">Reference proteome</keyword>
<dbReference type="PANTHER" id="PTHR33130:SF43">
    <property type="entry name" value="OS01G0688600 PROTEIN"/>
    <property type="match status" value="1"/>
</dbReference>
<organism evidence="2 3">
    <name type="scientific">Genlisea aurea</name>
    <dbReference type="NCBI Taxonomy" id="192259"/>
    <lineage>
        <taxon>Eukaryota</taxon>
        <taxon>Viridiplantae</taxon>
        <taxon>Streptophyta</taxon>
        <taxon>Embryophyta</taxon>
        <taxon>Tracheophyta</taxon>
        <taxon>Spermatophyta</taxon>
        <taxon>Magnoliopsida</taxon>
        <taxon>eudicotyledons</taxon>
        <taxon>Gunneridae</taxon>
        <taxon>Pentapetalae</taxon>
        <taxon>asterids</taxon>
        <taxon>lamiids</taxon>
        <taxon>Lamiales</taxon>
        <taxon>Lentibulariaceae</taxon>
        <taxon>Genlisea</taxon>
    </lineage>
</organism>
<evidence type="ECO:0008006" key="4">
    <source>
        <dbReference type="Google" id="ProtNLM"/>
    </source>
</evidence>
<dbReference type="Pfam" id="PF07797">
    <property type="entry name" value="DUF1639"/>
    <property type="match status" value="1"/>
</dbReference>
<evidence type="ECO:0000256" key="1">
    <source>
        <dbReference type="SAM" id="MobiDB-lite"/>
    </source>
</evidence>
<feature type="region of interest" description="Disordered" evidence="1">
    <location>
        <begin position="1"/>
        <end position="30"/>
    </location>
</feature>
<feature type="non-terminal residue" evidence="2">
    <location>
        <position position="88"/>
    </location>
</feature>
<comment type="caution">
    <text evidence="2">The sequence shown here is derived from an EMBL/GenBank/DDBJ whole genome shotgun (WGS) entry which is preliminary data.</text>
</comment>
<evidence type="ECO:0000313" key="3">
    <source>
        <dbReference type="Proteomes" id="UP000015453"/>
    </source>
</evidence>
<proteinExistence type="predicted"/>
<evidence type="ECO:0000313" key="2">
    <source>
        <dbReference type="EMBL" id="EPS70235.1"/>
    </source>
</evidence>
<dbReference type="InterPro" id="IPR012438">
    <property type="entry name" value="DUF1639"/>
</dbReference>
<reference evidence="2 3" key="1">
    <citation type="journal article" date="2013" name="BMC Genomics">
        <title>The miniature genome of a carnivorous plant Genlisea aurea contains a low number of genes and short non-coding sequences.</title>
        <authorList>
            <person name="Leushkin E.V."/>
            <person name="Sutormin R.A."/>
            <person name="Nabieva E.R."/>
            <person name="Penin A.A."/>
            <person name="Kondrashov A.S."/>
            <person name="Logacheva M.D."/>
        </authorList>
    </citation>
    <scope>NUCLEOTIDE SEQUENCE [LARGE SCALE GENOMIC DNA]</scope>
</reference>
<dbReference type="OrthoDB" id="769821at2759"/>
<name>S8CTR0_9LAMI</name>